<gene>
    <name evidence="1" type="ORF">KYY02_04975</name>
</gene>
<name>A0ABV4ITT4_9ACTN</name>
<accession>A0ABV4ITT4</accession>
<sequence length="49" mass="5169">MSAAGFRFVFLEQGEERAVSRTSSVLTALVATTVCVCVSAPPAPRATPW</sequence>
<proteinExistence type="predicted"/>
<reference evidence="1 2" key="1">
    <citation type="journal article" date="2021" name="Res Sq">
        <title>Streptomyces Pimoensis sp. nov., Isolated From the Taklimakan Desert in Xinjiang, China.</title>
        <authorList>
            <person name="Zhang P."/>
            <person name="Luo X."/>
            <person name="Luo X."/>
            <person name="Liu Z."/>
            <person name="Xia Z."/>
            <person name="Wan C."/>
            <person name="zhang L."/>
        </authorList>
    </citation>
    <scope>NUCLEOTIDE SEQUENCE [LARGE SCALE GENOMIC DNA]</scope>
    <source>
        <strain evidence="1 2">TRM75549</strain>
    </source>
</reference>
<evidence type="ECO:0000313" key="2">
    <source>
        <dbReference type="Proteomes" id="UP001567537"/>
    </source>
</evidence>
<comment type="caution">
    <text evidence="1">The sequence shown here is derived from an EMBL/GenBank/DDBJ whole genome shotgun (WGS) entry which is preliminary data.</text>
</comment>
<keyword evidence="2" id="KW-1185">Reference proteome</keyword>
<dbReference type="EMBL" id="JAHWZY010000003">
    <property type="protein sequence ID" value="MEZ3178086.1"/>
    <property type="molecule type" value="Genomic_DNA"/>
</dbReference>
<evidence type="ECO:0000313" key="1">
    <source>
        <dbReference type="EMBL" id="MEZ3178086.1"/>
    </source>
</evidence>
<protein>
    <submittedName>
        <fullName evidence="1">Uncharacterized protein</fullName>
    </submittedName>
</protein>
<dbReference type="Proteomes" id="UP001567537">
    <property type="component" value="Unassembled WGS sequence"/>
</dbReference>
<organism evidence="1 2">
    <name type="scientific">Streptomyces pimonensis</name>
    <dbReference type="NCBI Taxonomy" id="2860288"/>
    <lineage>
        <taxon>Bacteria</taxon>
        <taxon>Bacillati</taxon>
        <taxon>Actinomycetota</taxon>
        <taxon>Actinomycetes</taxon>
        <taxon>Kitasatosporales</taxon>
        <taxon>Streptomycetaceae</taxon>
        <taxon>Streptomyces</taxon>
    </lineage>
</organism>